<protein>
    <submittedName>
        <fullName evidence="1">Uncharacterized protein</fullName>
    </submittedName>
</protein>
<reference evidence="1" key="1">
    <citation type="submission" date="2017-05" db="UniProtKB">
        <authorList>
            <consortium name="EnsemblMetazoa"/>
        </authorList>
    </citation>
    <scope>IDENTIFICATION</scope>
</reference>
<name>A0A1X7UFB1_AMPQE</name>
<evidence type="ECO:0000313" key="1">
    <source>
        <dbReference type="EnsemblMetazoa" id="Aqu2.1.26171_001"/>
    </source>
</evidence>
<organism evidence="1">
    <name type="scientific">Amphimedon queenslandica</name>
    <name type="common">Sponge</name>
    <dbReference type="NCBI Taxonomy" id="400682"/>
    <lineage>
        <taxon>Eukaryota</taxon>
        <taxon>Metazoa</taxon>
        <taxon>Porifera</taxon>
        <taxon>Demospongiae</taxon>
        <taxon>Heteroscleromorpha</taxon>
        <taxon>Haplosclerida</taxon>
        <taxon>Niphatidae</taxon>
        <taxon>Amphimedon</taxon>
    </lineage>
</organism>
<accession>A0A1X7UFB1</accession>
<dbReference type="InParanoid" id="A0A1X7UFB1"/>
<sequence length="152" mass="17134">MAACPVRGPVAVVNGEMSLMDDLYNAQSHFKGFVTEKCVYEDEQCLVLSHRKLFNHPPLGLTSRVRIVIKANCQYVVQVVLRDFEKGALVPENAKEEVTVLCKKYATDSLLFKFCPGIDPAEYEEAVKVIRFNLKSVRKTTEPILRVELSVT</sequence>
<proteinExistence type="predicted"/>
<dbReference type="EnsemblMetazoa" id="Aqu2.1.26171_001">
    <property type="protein sequence ID" value="Aqu2.1.26171_001"/>
    <property type="gene ID" value="Aqu2.1.26171"/>
</dbReference>
<dbReference type="AlphaFoldDB" id="A0A1X7UFB1"/>